<feature type="compositionally biased region" description="Basic and acidic residues" evidence="1">
    <location>
        <begin position="660"/>
        <end position="672"/>
    </location>
</feature>
<feature type="compositionally biased region" description="Basic and acidic residues" evidence="1">
    <location>
        <begin position="192"/>
        <end position="201"/>
    </location>
</feature>
<accession>A0AAD7RXU8</accession>
<dbReference type="InterPro" id="IPR037383">
    <property type="entry name" value="CCDC87"/>
</dbReference>
<feature type="region of interest" description="Disordered" evidence="1">
    <location>
        <begin position="192"/>
        <end position="235"/>
    </location>
</feature>
<dbReference type="EMBL" id="JAINUG010000147">
    <property type="protein sequence ID" value="KAJ8392363.1"/>
    <property type="molecule type" value="Genomic_DNA"/>
</dbReference>
<dbReference type="PANTHER" id="PTHR16078:SF1">
    <property type="entry name" value="COILED-COIL DOMAIN-CONTAINING PROTEIN 87"/>
    <property type="match status" value="1"/>
</dbReference>
<evidence type="ECO:0000256" key="1">
    <source>
        <dbReference type="SAM" id="MobiDB-lite"/>
    </source>
</evidence>
<reference evidence="2" key="1">
    <citation type="journal article" date="2023" name="Science">
        <title>Genome structures resolve the early diversification of teleost fishes.</title>
        <authorList>
            <person name="Parey E."/>
            <person name="Louis A."/>
            <person name="Montfort J."/>
            <person name="Bouchez O."/>
            <person name="Roques C."/>
            <person name="Iampietro C."/>
            <person name="Lluch J."/>
            <person name="Castinel A."/>
            <person name="Donnadieu C."/>
            <person name="Desvignes T."/>
            <person name="Floi Bucao C."/>
            <person name="Jouanno E."/>
            <person name="Wen M."/>
            <person name="Mejri S."/>
            <person name="Dirks R."/>
            <person name="Jansen H."/>
            <person name="Henkel C."/>
            <person name="Chen W.J."/>
            <person name="Zahm M."/>
            <person name="Cabau C."/>
            <person name="Klopp C."/>
            <person name="Thompson A.W."/>
            <person name="Robinson-Rechavi M."/>
            <person name="Braasch I."/>
            <person name="Lecointre G."/>
            <person name="Bobe J."/>
            <person name="Postlethwait J.H."/>
            <person name="Berthelot C."/>
            <person name="Roest Crollius H."/>
            <person name="Guiguen Y."/>
        </authorList>
    </citation>
    <scope>NUCLEOTIDE SEQUENCE</scope>
    <source>
        <strain evidence="2">NC1722</strain>
    </source>
</reference>
<keyword evidence="3" id="KW-1185">Reference proteome</keyword>
<evidence type="ECO:0000313" key="3">
    <source>
        <dbReference type="Proteomes" id="UP001221898"/>
    </source>
</evidence>
<feature type="compositionally biased region" description="Low complexity" evidence="1">
    <location>
        <begin position="219"/>
        <end position="231"/>
    </location>
</feature>
<proteinExistence type="predicted"/>
<evidence type="ECO:0008006" key="4">
    <source>
        <dbReference type="Google" id="ProtNLM"/>
    </source>
</evidence>
<feature type="region of interest" description="Disordered" evidence="1">
    <location>
        <begin position="639"/>
        <end position="681"/>
    </location>
</feature>
<organism evidence="2 3">
    <name type="scientific">Aldrovandia affinis</name>
    <dbReference type="NCBI Taxonomy" id="143900"/>
    <lineage>
        <taxon>Eukaryota</taxon>
        <taxon>Metazoa</taxon>
        <taxon>Chordata</taxon>
        <taxon>Craniata</taxon>
        <taxon>Vertebrata</taxon>
        <taxon>Euteleostomi</taxon>
        <taxon>Actinopterygii</taxon>
        <taxon>Neopterygii</taxon>
        <taxon>Teleostei</taxon>
        <taxon>Notacanthiformes</taxon>
        <taxon>Halosauridae</taxon>
        <taxon>Aldrovandia</taxon>
    </lineage>
</organism>
<dbReference type="Pfam" id="PF03999">
    <property type="entry name" value="MAP65_ASE1"/>
    <property type="match status" value="1"/>
</dbReference>
<dbReference type="AlphaFoldDB" id="A0AAD7RXU8"/>
<dbReference type="Gene3D" id="1.20.58.1520">
    <property type="match status" value="1"/>
</dbReference>
<dbReference type="PANTHER" id="PTHR16078">
    <property type="entry name" value="COILED-COIL DOMAIN-CONTAINING PROTEIN 87"/>
    <property type="match status" value="1"/>
</dbReference>
<sequence>MGASVQDIPQRYHSILGPLSLFSQSAVENGCVSGGVEEQCPVTPVLEVRRTSPASLSDLCHVVRCRIRAQSVPRSASQEDQLALADVLLSELGLVWHDLRALNSDPSLSREENEQLHSQVFSELVRVCEVIYLRCLRLLDTLRKRGVFSDQANLSRVRAQMIVDSSSLLNVHSIKRALTAGIKASRRERISAARGSDEHCQRGAPDVRSPPCRLSFALPPGSSSKKSGPSGQRKDAIKSDFQEINKKIEDLDLELVYDLMPFPVEHITNRGDPQCISESMHSTAGQKDDLTARPCLSKVKGYGSAPELRRAMSLELQTERSAPGEHIDPAEDLKRLLRDGDRQEKMRLEDPELDLPPLIKVLTRRGSTKLQLLQQTLQSMEEEEEEEKEERAVKKIPVEESEHPQAAVVDVAFSPKSIARTAAARVSDRVFTETVSIQTHPPICNDLTGEIELSSVQWLDRNLFTGAEITEVYRELSKSISTQHLNFDEDPMIEPALSDISLEKPSSAQRKTPCFINPELKGQSTSHVAQRRRTKILTEHERPQDVTSREYSAWLQWWKSHLSLEDYLKYISSQELDYLGVVFHLYDSDDEENEKKSALPLQQESGKKRRQKTDALRSKKQEFVRGVWNVHSVMLGGLGKEPVLDEDDSPNEDTPSNSKQEWRGGGRSEQGQEQHSLQADASGADQLQMRLEKIWSVLCFPDGLRQDMALKYSSDAYRDHINEAIVEWERIGQLIQQRETVLSQLEQFEKDASDPNRFFQHGYGGSSMARMDEARSREKLNSRISALEKVLRKAIQEIKGRFHDTVTYRGRPYEEKMRWDRTEMLYWLQQERRVQAIEKVVAIAGASPARLPPLGGLNTPLLPPQQGHMSSLVGYSILG</sequence>
<gene>
    <name evidence="2" type="ORF">AAFF_G00077270</name>
</gene>
<comment type="caution">
    <text evidence="2">The sequence shown here is derived from an EMBL/GenBank/DDBJ whole genome shotgun (WGS) entry which is preliminary data.</text>
</comment>
<protein>
    <recommendedName>
        <fullName evidence="4">Coiled-coil domain-containing protein 87-like</fullName>
    </recommendedName>
</protein>
<dbReference type="Proteomes" id="UP001221898">
    <property type="component" value="Unassembled WGS sequence"/>
</dbReference>
<evidence type="ECO:0000313" key="2">
    <source>
        <dbReference type="EMBL" id="KAJ8392363.1"/>
    </source>
</evidence>
<name>A0AAD7RXU8_9TELE</name>
<feature type="region of interest" description="Disordered" evidence="1">
    <location>
        <begin position="594"/>
        <end position="618"/>
    </location>
</feature>